<evidence type="ECO:0000259" key="3">
    <source>
        <dbReference type="Pfam" id="PF00239"/>
    </source>
</evidence>
<evidence type="ECO:0000259" key="4">
    <source>
        <dbReference type="Pfam" id="PF02796"/>
    </source>
</evidence>
<evidence type="ECO:0000256" key="1">
    <source>
        <dbReference type="ARBA" id="ARBA00009913"/>
    </source>
</evidence>
<dbReference type="Pfam" id="PF00239">
    <property type="entry name" value="Resolvase"/>
    <property type="match status" value="1"/>
</dbReference>
<reference evidence="5 6" key="1">
    <citation type="submission" date="2022-04" db="EMBL/GenBank/DDBJ databases">
        <authorList>
            <person name="Grouzdev D.S."/>
            <person name="Pantiukh K.S."/>
            <person name="Krutkina M.S."/>
        </authorList>
    </citation>
    <scope>NUCLEOTIDE SEQUENCE [LARGE SCALE GENOMIC DNA]</scope>
    <source>
        <strain evidence="5 6">Jip08</strain>
    </source>
</reference>
<evidence type="ECO:0000313" key="6">
    <source>
        <dbReference type="Proteomes" id="UP001202867"/>
    </source>
</evidence>
<evidence type="ECO:0000313" key="5">
    <source>
        <dbReference type="EMBL" id="MCK0209874.1"/>
    </source>
</evidence>
<dbReference type="Proteomes" id="UP001202867">
    <property type="component" value="Unassembled WGS sequence"/>
</dbReference>
<name>A0ABT0DRQ6_9HYPH</name>
<reference evidence="6" key="2">
    <citation type="submission" date="2023-07" db="EMBL/GenBank/DDBJ databases">
        <title>Ancylobacter moscoviensis sp. nov., facultatively methylotrophic bacteria from activated sludge and the reclassification of Starkeya novella (Starkey 1934) Kelly et al. 2000 as Ancylobacter novellus comb. nov., Starkeya koreensis Im et al. 2006 as Ancylobacter koreensis comb.nov., Angulomicrobium tetraedrale Vasil'eva et al. 1986 as Ancylobacter tetraedralis comb. nov., Angulomicrobium amanitiforme Fritz et al. 2004 as Ancylobacter amanitiformis comb. nov. and Methylorhabdus multivorans Doronina et al. 1996 as Ancylobacter multivorans comb. nov. and emended description of the genus Ancylobacter.</title>
        <authorList>
            <person name="Doronina N."/>
            <person name="Chemodurova A."/>
            <person name="Grouzdev D."/>
            <person name="Koziaeva V."/>
            <person name="Shi W."/>
            <person name="Wu L."/>
            <person name="Kaparullina E."/>
        </authorList>
    </citation>
    <scope>NUCLEOTIDE SEQUENCE [LARGE SCALE GENOMIC DNA]</scope>
    <source>
        <strain evidence="6">Jip08</strain>
    </source>
</reference>
<feature type="domain" description="Resolvase/invertase-type recombinase catalytic" evidence="3">
    <location>
        <begin position="14"/>
        <end position="107"/>
    </location>
</feature>
<sequence>MSRDSEATLRHPDIAQLEKLGCERVFSDIEDDRRADRPGLRAAIEFMRGGDVLVVPSMSHVGHDIESAVVAIARLSEKGATLQIGGMAMDMMIPSGEALAFACRVLAPLASPAATPPDLDGAPRRRGRPHSLSKKDIAKARRLLAAGNAVPQVARALGVSSATVYRIFPRRGQKPDAEGAEE</sequence>
<dbReference type="EMBL" id="JALKCG010000009">
    <property type="protein sequence ID" value="MCK0209874.1"/>
    <property type="molecule type" value="Genomic_DNA"/>
</dbReference>
<proteinExistence type="inferred from homology"/>
<keyword evidence="6" id="KW-1185">Reference proteome</keyword>
<protein>
    <submittedName>
        <fullName evidence="5">Recombinase family protein</fullName>
    </submittedName>
</protein>
<dbReference type="SUPFAM" id="SSF46689">
    <property type="entry name" value="Homeodomain-like"/>
    <property type="match status" value="1"/>
</dbReference>
<evidence type="ECO:0000256" key="2">
    <source>
        <dbReference type="SAM" id="MobiDB-lite"/>
    </source>
</evidence>
<dbReference type="Pfam" id="PF02796">
    <property type="entry name" value="HTH_7"/>
    <property type="match status" value="1"/>
</dbReference>
<feature type="domain" description="Resolvase HTH" evidence="4">
    <location>
        <begin position="127"/>
        <end position="169"/>
    </location>
</feature>
<dbReference type="Gene3D" id="3.40.50.1390">
    <property type="entry name" value="Resolvase, N-terminal catalytic domain"/>
    <property type="match status" value="1"/>
</dbReference>
<dbReference type="InterPro" id="IPR006119">
    <property type="entry name" value="Resolv_N"/>
</dbReference>
<dbReference type="Gene3D" id="1.10.10.60">
    <property type="entry name" value="Homeodomain-like"/>
    <property type="match status" value="1"/>
</dbReference>
<accession>A0ABT0DRQ6</accession>
<dbReference type="InterPro" id="IPR009057">
    <property type="entry name" value="Homeodomain-like_sf"/>
</dbReference>
<organism evidence="5 6">
    <name type="scientific">Ancylobacter koreensis</name>
    <dbReference type="NCBI Taxonomy" id="266121"/>
    <lineage>
        <taxon>Bacteria</taxon>
        <taxon>Pseudomonadati</taxon>
        <taxon>Pseudomonadota</taxon>
        <taxon>Alphaproteobacteria</taxon>
        <taxon>Hyphomicrobiales</taxon>
        <taxon>Xanthobacteraceae</taxon>
        <taxon>Ancylobacter</taxon>
    </lineage>
</organism>
<comment type="similarity">
    <text evidence="1">Belongs to the site-specific recombinase resolvase family.</text>
</comment>
<gene>
    <name evidence="5" type="ORF">MWN33_17725</name>
</gene>
<dbReference type="InterPro" id="IPR036162">
    <property type="entry name" value="Resolvase-like_N_sf"/>
</dbReference>
<dbReference type="InterPro" id="IPR006120">
    <property type="entry name" value="Resolvase_HTH_dom"/>
</dbReference>
<comment type="caution">
    <text evidence="5">The sequence shown here is derived from an EMBL/GenBank/DDBJ whole genome shotgun (WGS) entry which is preliminary data.</text>
</comment>
<dbReference type="CDD" id="cd00569">
    <property type="entry name" value="HTH_Hin_like"/>
    <property type="match status" value="1"/>
</dbReference>
<feature type="region of interest" description="Disordered" evidence="2">
    <location>
        <begin position="113"/>
        <end position="134"/>
    </location>
</feature>
<dbReference type="SUPFAM" id="SSF53041">
    <property type="entry name" value="Resolvase-like"/>
    <property type="match status" value="1"/>
</dbReference>
<dbReference type="RefSeq" id="WP_247202379.1">
    <property type="nucleotide sequence ID" value="NZ_JALKCG010000009.1"/>
</dbReference>